<evidence type="ECO:0000256" key="7">
    <source>
        <dbReference type="SAM" id="Phobius"/>
    </source>
</evidence>
<dbReference type="Pfam" id="PF07690">
    <property type="entry name" value="MFS_1"/>
    <property type="match status" value="1"/>
</dbReference>
<dbReference type="Proteomes" id="UP001597114">
    <property type="component" value="Unassembled WGS sequence"/>
</dbReference>
<keyword evidence="5 7" id="KW-1133">Transmembrane helix</keyword>
<keyword evidence="2" id="KW-0813">Transport</keyword>
<evidence type="ECO:0000256" key="4">
    <source>
        <dbReference type="ARBA" id="ARBA00022692"/>
    </source>
</evidence>
<gene>
    <name evidence="9" type="ORF">ACFSJD_08100</name>
</gene>
<dbReference type="InterPro" id="IPR011701">
    <property type="entry name" value="MFS"/>
</dbReference>
<reference evidence="10" key="1">
    <citation type="journal article" date="2019" name="Int. J. Syst. Evol. Microbiol.">
        <title>The Global Catalogue of Microorganisms (GCM) 10K type strain sequencing project: providing services to taxonomists for standard genome sequencing and annotation.</title>
        <authorList>
            <consortium name="The Broad Institute Genomics Platform"/>
            <consortium name="The Broad Institute Genome Sequencing Center for Infectious Disease"/>
            <person name="Wu L."/>
            <person name="Ma J."/>
        </authorList>
    </citation>
    <scope>NUCLEOTIDE SEQUENCE [LARGE SCALE GENOMIC DNA]</scope>
    <source>
        <strain evidence="10">CCM 7043</strain>
    </source>
</reference>
<feature type="transmembrane region" description="Helical" evidence="7">
    <location>
        <begin position="337"/>
        <end position="357"/>
    </location>
</feature>
<feature type="transmembrane region" description="Helical" evidence="7">
    <location>
        <begin position="166"/>
        <end position="186"/>
    </location>
</feature>
<dbReference type="PANTHER" id="PTHR23517">
    <property type="entry name" value="RESISTANCE PROTEIN MDTM, PUTATIVE-RELATED-RELATED"/>
    <property type="match status" value="1"/>
</dbReference>
<comment type="caution">
    <text evidence="9">The sequence shown here is derived from an EMBL/GenBank/DDBJ whole genome shotgun (WGS) entry which is preliminary data.</text>
</comment>
<feature type="transmembrane region" description="Helical" evidence="7">
    <location>
        <begin position="245"/>
        <end position="266"/>
    </location>
</feature>
<keyword evidence="3" id="KW-1003">Cell membrane</keyword>
<feature type="transmembrane region" description="Helical" evidence="7">
    <location>
        <begin position="75"/>
        <end position="93"/>
    </location>
</feature>
<evidence type="ECO:0000256" key="3">
    <source>
        <dbReference type="ARBA" id="ARBA00022475"/>
    </source>
</evidence>
<dbReference type="RefSeq" id="WP_344720940.1">
    <property type="nucleotide sequence ID" value="NZ_BAAAUS010000007.1"/>
</dbReference>
<evidence type="ECO:0000256" key="1">
    <source>
        <dbReference type="ARBA" id="ARBA00004651"/>
    </source>
</evidence>
<comment type="subcellular location">
    <subcellularLocation>
        <location evidence="1">Cell membrane</location>
        <topology evidence="1">Multi-pass membrane protein</topology>
    </subcellularLocation>
</comment>
<evidence type="ECO:0000256" key="2">
    <source>
        <dbReference type="ARBA" id="ARBA00022448"/>
    </source>
</evidence>
<sequence>MRSGPRRPAPWMRVAVAMLAVGWGANQFSSLLLVYRSASHLPDTFVSLAFATYALGLIPALLAGAALADRVDRRLPLRLAVVLIGVGTLLLAAGSETSWLLLAGRFVSGVASGAALAPGSAWIAELSHQDGPGVGARRSTIALSIGFGLGPLVTGLIAQWAPLPELTPYSVHIVLTVIALLAVWNVPDKPGVTRTRLSSRRAEIRATLLSPAFLRTTPATAPWVYGTASTALAIAPNILTIPGFGVVVSGTAAGLTLGAGVAIQPLAKHLDRKRPGQAPRTGLILATIGLLIAAAAFEVHIVWLIAPIALALGGAYGLLLVSGLRRVEDLAHPDDRAAVNAFFYALTYVGFAAPLVFSELTAHQLSPSALMIGGAVIAAATSALRQRPAEPDPL</sequence>
<evidence type="ECO:0000313" key="9">
    <source>
        <dbReference type="EMBL" id="MFD1517444.1"/>
    </source>
</evidence>
<evidence type="ECO:0000256" key="5">
    <source>
        <dbReference type="ARBA" id="ARBA00022989"/>
    </source>
</evidence>
<keyword evidence="4 7" id="KW-0812">Transmembrane</keyword>
<feature type="transmembrane region" description="Helical" evidence="7">
    <location>
        <begin position="12"/>
        <end position="33"/>
    </location>
</feature>
<feature type="transmembrane region" description="Helical" evidence="7">
    <location>
        <begin position="140"/>
        <end position="160"/>
    </location>
</feature>
<feature type="transmembrane region" description="Helical" evidence="7">
    <location>
        <begin position="278"/>
        <end position="297"/>
    </location>
</feature>
<dbReference type="PROSITE" id="PS50850">
    <property type="entry name" value="MFS"/>
    <property type="match status" value="1"/>
</dbReference>
<accession>A0ABW4EPC5</accession>
<dbReference type="InterPro" id="IPR050171">
    <property type="entry name" value="MFS_Transporters"/>
</dbReference>
<dbReference type="Gene3D" id="1.20.1250.20">
    <property type="entry name" value="MFS general substrate transporter like domains"/>
    <property type="match status" value="1"/>
</dbReference>
<proteinExistence type="predicted"/>
<dbReference type="EMBL" id="JBHUCO010000009">
    <property type="protein sequence ID" value="MFD1517444.1"/>
    <property type="molecule type" value="Genomic_DNA"/>
</dbReference>
<dbReference type="InterPro" id="IPR036259">
    <property type="entry name" value="MFS_trans_sf"/>
</dbReference>
<keyword evidence="10" id="KW-1185">Reference proteome</keyword>
<feature type="transmembrane region" description="Helical" evidence="7">
    <location>
        <begin position="99"/>
        <end position="119"/>
    </location>
</feature>
<feature type="transmembrane region" description="Helical" evidence="7">
    <location>
        <begin position="303"/>
        <end position="325"/>
    </location>
</feature>
<dbReference type="InterPro" id="IPR020846">
    <property type="entry name" value="MFS_dom"/>
</dbReference>
<evidence type="ECO:0000313" key="10">
    <source>
        <dbReference type="Proteomes" id="UP001597114"/>
    </source>
</evidence>
<organism evidence="9 10">
    <name type="scientific">Pseudonocardia yunnanensis</name>
    <dbReference type="NCBI Taxonomy" id="58107"/>
    <lineage>
        <taxon>Bacteria</taxon>
        <taxon>Bacillati</taxon>
        <taxon>Actinomycetota</taxon>
        <taxon>Actinomycetes</taxon>
        <taxon>Pseudonocardiales</taxon>
        <taxon>Pseudonocardiaceae</taxon>
        <taxon>Pseudonocardia</taxon>
    </lineage>
</organism>
<evidence type="ECO:0000259" key="8">
    <source>
        <dbReference type="PROSITE" id="PS50850"/>
    </source>
</evidence>
<feature type="transmembrane region" description="Helical" evidence="7">
    <location>
        <begin position="45"/>
        <end position="68"/>
    </location>
</feature>
<feature type="transmembrane region" description="Helical" evidence="7">
    <location>
        <begin position="363"/>
        <end position="384"/>
    </location>
</feature>
<name>A0ABW4EPC5_9PSEU</name>
<protein>
    <submittedName>
        <fullName evidence="9">MFS transporter</fullName>
    </submittedName>
</protein>
<keyword evidence="6 7" id="KW-0472">Membrane</keyword>
<evidence type="ECO:0000256" key="6">
    <source>
        <dbReference type="ARBA" id="ARBA00023136"/>
    </source>
</evidence>
<dbReference type="SUPFAM" id="SSF103473">
    <property type="entry name" value="MFS general substrate transporter"/>
    <property type="match status" value="1"/>
</dbReference>
<feature type="domain" description="Major facilitator superfamily (MFS) profile" evidence="8">
    <location>
        <begin position="1"/>
        <end position="394"/>
    </location>
</feature>